<dbReference type="EMBL" id="MH426725">
    <property type="protein sequence ID" value="AXN57420.1"/>
    <property type="molecule type" value="Genomic_DNA"/>
</dbReference>
<accession>A0A346FHZ0</accession>
<proteinExistence type="predicted"/>
<dbReference type="SUPFAM" id="SSF88723">
    <property type="entry name" value="PIN domain-like"/>
    <property type="match status" value="1"/>
</dbReference>
<dbReference type="Proteomes" id="UP000257815">
    <property type="component" value="Segment"/>
</dbReference>
<gene>
    <name evidence="1" type="ORF">SUNLIREN_120</name>
</gene>
<reference evidence="2" key="1">
    <citation type="submission" date="2018-06" db="EMBL/GenBank/DDBJ databases">
        <authorList>
            <person name="Sharma R."/>
            <person name="Ke K."/>
            <person name="Breakwell D.P."/>
            <person name="Hope S."/>
            <person name="Grose J.H."/>
        </authorList>
    </citation>
    <scope>NUCLEOTIDE SEQUENCE [LARGE SCALE GENOMIC DNA]</scope>
</reference>
<evidence type="ECO:0000313" key="2">
    <source>
        <dbReference type="Proteomes" id="UP000257815"/>
    </source>
</evidence>
<dbReference type="Gene3D" id="1.10.150.20">
    <property type="entry name" value="5' to 3' exonuclease, C-terminal subdomain"/>
    <property type="match status" value="1"/>
</dbReference>
<sequence>MALTDAEKHNKFTLSKIPATVKLAYFDSDPIAYRGAFAVEKTKYRFTNSETFEESPPFLSAKDAKSWLDGQQDIAESIGIEFRKQDWVRYDWKEPLSVEEAIKATQDVLQAYIKASGVHEDDWMGFLTQRGVEKTKDLPGLEHQYQGNRSGFTPTHLDATRQHLIDKSQMHLLSDGFEADAAVIAMGERKGKRAVILSLDKDLRQLMGGYMLDMSYDKAPLIFNTVDNPLGDVWRCPIKSKPKQPPKYVGCGFKWLCYQALAGDPSDGYYGISGVGGAAIIKLLDECETIHQCLDAIYALYKKKFPEGYTYTSWDGTEQHRTPEELMTQHFMLPYQERSMDDVFSFEKYGWSFNMNG</sequence>
<organism evidence="1 2">
    <name type="scientific">Erwinia phage SunLIRen</name>
    <dbReference type="NCBI Taxonomy" id="2267654"/>
    <lineage>
        <taxon>Viruses</taxon>
        <taxon>Duplodnaviria</taxon>
        <taxon>Heunggongvirae</taxon>
        <taxon>Uroviricota</taxon>
        <taxon>Caudoviricetes</taxon>
        <taxon>Andersonviridae</taxon>
        <taxon>Ounavirinae</taxon>
        <taxon>Kolesnikvirus</taxon>
        <taxon>Kolesnikvirus Ea214</taxon>
    </lineage>
</organism>
<dbReference type="SUPFAM" id="SSF47807">
    <property type="entry name" value="5' to 3' exonuclease, C-terminal subdomain"/>
    <property type="match status" value="1"/>
</dbReference>
<dbReference type="InterPro" id="IPR029060">
    <property type="entry name" value="PIN-like_dom_sf"/>
</dbReference>
<name>A0A346FHZ0_9CAUD</name>
<dbReference type="InterPro" id="IPR036279">
    <property type="entry name" value="5-3_exonuclease_C_sf"/>
</dbReference>
<evidence type="ECO:0000313" key="1">
    <source>
        <dbReference type="EMBL" id="AXN57420.1"/>
    </source>
</evidence>
<protein>
    <submittedName>
        <fullName evidence="1">Putative endodeoxyribonuclease</fullName>
    </submittedName>
</protein>